<comment type="similarity">
    <text evidence="2">Belongs to the Necrosis inducing protein (NPP1) family.</text>
</comment>
<feature type="compositionally biased region" description="Pro residues" evidence="5">
    <location>
        <begin position="79"/>
        <end position="101"/>
    </location>
</feature>
<dbReference type="GO" id="GO:0005576">
    <property type="term" value="C:extracellular region"/>
    <property type="evidence" value="ECO:0007669"/>
    <property type="project" value="UniProtKB-SubCell"/>
</dbReference>
<reference evidence="7 8" key="1">
    <citation type="journal article" date="2017" name="Genome Biol. Evol.">
        <title>Phytophthora megakarya and P. palmivora, closely related causal agents of cacao black pod rot, underwent increases in genome sizes and gene numbers by different mechanisms.</title>
        <authorList>
            <person name="Ali S.S."/>
            <person name="Shao J."/>
            <person name="Lary D.J."/>
            <person name="Kronmiller B."/>
            <person name="Shen D."/>
            <person name="Strem M.D."/>
            <person name="Amoako-Attah I."/>
            <person name="Akrofi A.Y."/>
            <person name="Begoude B.A."/>
            <person name="Ten Hoopen G.M."/>
            <person name="Coulibaly K."/>
            <person name="Kebe B.I."/>
            <person name="Melnick R.L."/>
            <person name="Guiltinan M.J."/>
            <person name="Tyler B.M."/>
            <person name="Meinhardt L.W."/>
            <person name="Bailey B.A."/>
        </authorList>
    </citation>
    <scope>NUCLEOTIDE SEQUENCE [LARGE SCALE GENOMIC DNA]</scope>
    <source>
        <strain evidence="8">sbr112.9</strain>
    </source>
</reference>
<keyword evidence="4" id="KW-0843">Virulence</keyword>
<accession>A0A2P4YBA9</accession>
<evidence type="ECO:0000256" key="1">
    <source>
        <dbReference type="ARBA" id="ARBA00004613"/>
    </source>
</evidence>
<feature type="signal peptide" evidence="6">
    <location>
        <begin position="1"/>
        <end position="18"/>
    </location>
</feature>
<evidence type="ECO:0000256" key="2">
    <source>
        <dbReference type="ARBA" id="ARBA00009520"/>
    </source>
</evidence>
<evidence type="ECO:0000313" key="7">
    <source>
        <dbReference type="EMBL" id="POM75103.1"/>
    </source>
</evidence>
<keyword evidence="6" id="KW-0732">Signal</keyword>
<evidence type="ECO:0000256" key="3">
    <source>
        <dbReference type="ARBA" id="ARBA00022525"/>
    </source>
</evidence>
<dbReference type="Pfam" id="PF05630">
    <property type="entry name" value="NPP1"/>
    <property type="match status" value="2"/>
</dbReference>
<protein>
    <submittedName>
        <fullName evidence="7">NPP1-like protein</fullName>
    </submittedName>
</protein>
<dbReference type="EMBL" id="NCKW01004054">
    <property type="protein sequence ID" value="POM75103.1"/>
    <property type="molecule type" value="Genomic_DNA"/>
</dbReference>
<evidence type="ECO:0000256" key="5">
    <source>
        <dbReference type="SAM" id="MobiDB-lite"/>
    </source>
</evidence>
<comment type="subcellular location">
    <subcellularLocation>
        <location evidence="1">Secreted</location>
    </subcellularLocation>
</comment>
<feature type="region of interest" description="Disordered" evidence="5">
    <location>
        <begin position="64"/>
        <end position="102"/>
    </location>
</feature>
<dbReference type="PANTHER" id="PTHR33657:SF8">
    <property type="entry name" value="DOMAIN PROTEIN, PUTATIVE (AFU_ORTHOLOGUE AFUA_5G00600)-RELATED"/>
    <property type="match status" value="1"/>
</dbReference>
<dbReference type="OrthoDB" id="147163at2759"/>
<keyword evidence="8" id="KW-1185">Reference proteome</keyword>
<feature type="chain" id="PRO_5015196782" evidence="6">
    <location>
        <begin position="19"/>
        <end position="391"/>
    </location>
</feature>
<dbReference type="PANTHER" id="PTHR33657">
    <property type="entry name" value="DOMAIN PROTEIN, PUTATIVE (AFU_ORTHOLOGUE AFUA_5G00600)-RELATED"/>
    <property type="match status" value="1"/>
</dbReference>
<proteinExistence type="inferred from homology"/>
<dbReference type="Proteomes" id="UP000237271">
    <property type="component" value="Unassembled WGS sequence"/>
</dbReference>
<dbReference type="AlphaFoldDB" id="A0A2P4YBA9"/>
<keyword evidence="3" id="KW-0964">Secreted</keyword>
<name>A0A2P4YBA9_9STRA</name>
<evidence type="ECO:0000256" key="4">
    <source>
        <dbReference type="ARBA" id="ARBA00023026"/>
    </source>
</evidence>
<feature type="region of interest" description="Disordered" evidence="5">
    <location>
        <begin position="217"/>
        <end position="241"/>
    </location>
</feature>
<sequence length="391" mass="42853">MTIYTFLWVVFVIVQAQAKTTQASFESEDASQEQRSVDTPKPTVKYLDFGDILDKIPKRNITLNVTIAPSRPDPRKTEPPTPVPTSAPTPSPTPAPTPDPGPWVTKIIGHDEVKPFGQPEPVTISEKAGVKFKPQIQIRTGCVPYPAVNDIGETSGGLQTSGSPRGGCRGSGHGSQVYGRATWLDGDEVKPFGQPEPVTISEKAGVMFKPQIQIRTGNDIGETSGGLQTSGSPRGGCRGSGHGSQVYGRATWLDGVWAIMYSWYFPKDSPSSRMGHRHDWEHAIVFIDNPDVPEPKILGCSVSSHNGYKKYNPCPVYVIDGTSLKVRYKHAWPLNHDLDVTGDSGTFQDLIMWDQMSEDARRALNSVSFGNANTSFNNWNFVPKLKNAWPF</sequence>
<evidence type="ECO:0000313" key="8">
    <source>
        <dbReference type="Proteomes" id="UP000237271"/>
    </source>
</evidence>
<comment type="caution">
    <text evidence="7">The sequence shown here is derived from an EMBL/GenBank/DDBJ whole genome shotgun (WGS) entry which is preliminary data.</text>
</comment>
<dbReference type="InterPro" id="IPR008701">
    <property type="entry name" value="NPP1"/>
</dbReference>
<gene>
    <name evidence="7" type="ORF">PHPALM_7838</name>
</gene>
<organism evidence="7 8">
    <name type="scientific">Phytophthora palmivora</name>
    <dbReference type="NCBI Taxonomy" id="4796"/>
    <lineage>
        <taxon>Eukaryota</taxon>
        <taxon>Sar</taxon>
        <taxon>Stramenopiles</taxon>
        <taxon>Oomycota</taxon>
        <taxon>Peronosporomycetes</taxon>
        <taxon>Peronosporales</taxon>
        <taxon>Peronosporaceae</taxon>
        <taxon>Phytophthora</taxon>
    </lineage>
</organism>
<evidence type="ECO:0000256" key="6">
    <source>
        <dbReference type="SAM" id="SignalP"/>
    </source>
</evidence>